<keyword evidence="7" id="KW-1185">Reference proteome</keyword>
<name>W9CHX2_SCLBF</name>
<reference evidence="6 7" key="1">
    <citation type="journal article" date="2014" name="Genome Announc.">
        <title>Draft genome sequence of Sclerotinia borealis, a psychrophilic plant pathogenic fungus.</title>
        <authorList>
            <person name="Mardanov A.V."/>
            <person name="Beletsky A.V."/>
            <person name="Kadnikov V.V."/>
            <person name="Ignatov A.N."/>
            <person name="Ravin N.V."/>
        </authorList>
    </citation>
    <scope>NUCLEOTIDE SEQUENCE [LARGE SCALE GENOMIC DNA]</scope>
    <source>
        <strain evidence="7">F-4157</strain>
    </source>
</reference>
<dbReference type="Pfam" id="PF01974">
    <property type="entry name" value="tRNA_int_endo"/>
    <property type="match status" value="1"/>
</dbReference>
<dbReference type="PANTHER" id="PTHR21227:SF0">
    <property type="entry name" value="TRNA-SPLICING ENDONUCLEASE SUBUNIT SEN2"/>
    <property type="match status" value="1"/>
</dbReference>
<feature type="region of interest" description="Disordered" evidence="4">
    <location>
        <begin position="140"/>
        <end position="161"/>
    </location>
</feature>
<evidence type="ECO:0000256" key="4">
    <source>
        <dbReference type="SAM" id="MobiDB-lite"/>
    </source>
</evidence>
<dbReference type="SUPFAM" id="SSF53032">
    <property type="entry name" value="tRNA-intron endonuclease catalytic domain-like"/>
    <property type="match status" value="1"/>
</dbReference>
<evidence type="ECO:0000313" key="6">
    <source>
        <dbReference type="EMBL" id="ESZ94150.1"/>
    </source>
</evidence>
<organism evidence="6 7">
    <name type="scientific">Sclerotinia borealis (strain F-4128)</name>
    <dbReference type="NCBI Taxonomy" id="1432307"/>
    <lineage>
        <taxon>Eukaryota</taxon>
        <taxon>Fungi</taxon>
        <taxon>Dikarya</taxon>
        <taxon>Ascomycota</taxon>
        <taxon>Pezizomycotina</taxon>
        <taxon>Leotiomycetes</taxon>
        <taxon>Helotiales</taxon>
        <taxon>Sclerotiniaceae</taxon>
        <taxon>Sclerotinia</taxon>
    </lineage>
</organism>
<dbReference type="PANTHER" id="PTHR21227">
    <property type="entry name" value="TRNA-SPLICING ENDONUCLEASE SUBUNIT SEN2"/>
    <property type="match status" value="1"/>
</dbReference>
<feature type="compositionally biased region" description="Basic and acidic residues" evidence="4">
    <location>
        <begin position="151"/>
        <end position="161"/>
    </location>
</feature>
<dbReference type="STRING" id="1432307.W9CHX2"/>
<feature type="region of interest" description="Disordered" evidence="4">
    <location>
        <begin position="1"/>
        <end position="30"/>
    </location>
</feature>
<dbReference type="InterPro" id="IPR036167">
    <property type="entry name" value="tRNA_intron_Endo_cat-like_sf"/>
</dbReference>
<evidence type="ECO:0000259" key="5">
    <source>
        <dbReference type="Pfam" id="PF01974"/>
    </source>
</evidence>
<proteinExistence type="inferred from homology"/>
<dbReference type="HOGENOM" id="CLU_012847_1_0_1"/>
<comment type="catalytic activity">
    <reaction evidence="3">
        <text>pretRNA = a 3'-half-tRNA molecule with a 5'-OH end + a 5'-half-tRNA molecule with a 2',3'-cyclic phosphate end + an intron with a 2',3'-cyclic phosphate and a 5'-hydroxyl terminus.</text>
        <dbReference type="EC" id="4.6.1.16"/>
    </reaction>
</comment>
<evidence type="ECO:0000313" key="7">
    <source>
        <dbReference type="Proteomes" id="UP000019487"/>
    </source>
</evidence>
<dbReference type="GO" id="GO:0000214">
    <property type="term" value="C:tRNA-intron endonuclease complex"/>
    <property type="evidence" value="ECO:0007669"/>
    <property type="project" value="TreeGrafter"/>
</dbReference>
<dbReference type="Proteomes" id="UP000019487">
    <property type="component" value="Unassembled WGS sequence"/>
</dbReference>
<comment type="similarity">
    <text evidence="1">Belongs to the tRNA-intron endonuclease family.</text>
</comment>
<evidence type="ECO:0000256" key="3">
    <source>
        <dbReference type="ARBA" id="ARBA00034031"/>
    </source>
</evidence>
<dbReference type="InterPro" id="IPR006676">
    <property type="entry name" value="tRNA_splic"/>
</dbReference>
<protein>
    <recommendedName>
        <fullName evidence="2">tRNA-intron lyase</fullName>
        <ecNumber evidence="2">4.6.1.16</ecNumber>
    </recommendedName>
</protein>
<dbReference type="GO" id="GO:0000213">
    <property type="term" value="F:tRNA-intron lyase activity"/>
    <property type="evidence" value="ECO:0007669"/>
    <property type="project" value="UniProtKB-EC"/>
</dbReference>
<sequence length="699" mass="77058">MADTERVVPADPPTEISTPTKPKHVGPRPPSKFQQLNKLYGLPAPIRTFPLPTLIPHNPLSLFHILFVWLSQTINPPSSHFDTLYHGWFSPETRSIHITDSRSIRGLWEQGFYGKGSLSRSEPSWLTREKKRRGVSKAIASEDVTRKRRADRQQTKWERARKEREAIDQTLLAEARANELPNSNFIVAAEDEVIVQVDNLTALAEQRQDAQIVEEPLSNCLTGIDDATSSDIPILDAPTGPMQLLALPNSSIEVIKADIIEDPLPQYVVNADKVTSLSVASFIAPTGPMSILALPNSLAELDSSRNRNCPHSSSPSTVISTMAEPVVKSNVPSAPVGPLELLALPNSATDAFATYDELNFGIEKDNVLLEGAITPPTSVEMDISLVSLPESMGVETQEKVSATNDTLLNGTASIDNRADVNTYAPMTPVSAISAQNSGSDGDVPGNGSSTSAIDLQKSVRFSTTVEQTTFLPSQPPSPGRTVASTEEKPQAISELASDEEMVIEDKEHFQLTMEEAFFLSYGLGALTVLDPVTKSAITNQDLFSLFRKSSYFPPVSNPSLSTDDPFLVNYVVYHHFRSLGWVVRGGTKFSVDYLLYNRGPVFSHAEFAVLILPSYSDPYWSSGPFLQNYVKGKQEKSWSWMHCINRVITQVKKTLILVYVDIPAPVDGSAKENNVDRLLQKYKVREVVLKRWSPNRSRD</sequence>
<dbReference type="EMBL" id="AYSA01000265">
    <property type="protein sequence ID" value="ESZ94150.1"/>
    <property type="molecule type" value="Genomic_DNA"/>
</dbReference>
<gene>
    <name evidence="6" type="ORF">SBOR_5471</name>
</gene>
<dbReference type="InterPro" id="IPR011856">
    <property type="entry name" value="tRNA_endonuc-like_dom_sf"/>
</dbReference>
<dbReference type="CDD" id="cd22363">
    <property type="entry name" value="tRNA-intron_lyase_C"/>
    <property type="match status" value="1"/>
</dbReference>
<dbReference type="EC" id="4.6.1.16" evidence="2"/>
<dbReference type="InterPro" id="IPR006677">
    <property type="entry name" value="tRNA_intron_Endonuc_cat-like"/>
</dbReference>
<feature type="region of interest" description="Disordered" evidence="4">
    <location>
        <begin position="432"/>
        <end position="451"/>
    </location>
</feature>
<dbReference type="AlphaFoldDB" id="W9CHX2"/>
<dbReference type="OrthoDB" id="10249562at2759"/>
<accession>W9CHX2</accession>
<comment type="caution">
    <text evidence="6">The sequence shown here is derived from an EMBL/GenBank/DDBJ whole genome shotgun (WGS) entry which is preliminary data.</text>
</comment>
<evidence type="ECO:0000256" key="1">
    <source>
        <dbReference type="ARBA" id="ARBA00008078"/>
    </source>
</evidence>
<feature type="region of interest" description="Disordered" evidence="4">
    <location>
        <begin position="467"/>
        <end position="487"/>
    </location>
</feature>
<dbReference type="GO" id="GO:0005737">
    <property type="term" value="C:cytoplasm"/>
    <property type="evidence" value="ECO:0007669"/>
    <property type="project" value="TreeGrafter"/>
</dbReference>
<dbReference type="GO" id="GO:0003676">
    <property type="term" value="F:nucleic acid binding"/>
    <property type="evidence" value="ECO:0007669"/>
    <property type="project" value="InterPro"/>
</dbReference>
<dbReference type="FunFam" id="3.40.1350.10:FF:000007">
    <property type="entry name" value="tRNA-splicing endonuclease subunit Sen2"/>
    <property type="match status" value="1"/>
</dbReference>
<dbReference type="Gene3D" id="3.40.1350.10">
    <property type="match status" value="1"/>
</dbReference>
<evidence type="ECO:0000256" key="2">
    <source>
        <dbReference type="ARBA" id="ARBA00012573"/>
    </source>
</evidence>
<dbReference type="GO" id="GO:0000379">
    <property type="term" value="P:tRNA-type intron splice site recognition and cleavage"/>
    <property type="evidence" value="ECO:0007669"/>
    <property type="project" value="TreeGrafter"/>
</dbReference>
<feature type="domain" description="tRNA intron endonuclease catalytic" evidence="5">
    <location>
        <begin position="566"/>
        <end position="661"/>
    </location>
</feature>